<dbReference type="InterPro" id="IPR012312">
    <property type="entry name" value="Hemerythrin-like"/>
</dbReference>
<evidence type="ECO:0000256" key="1">
    <source>
        <dbReference type="SAM" id="MobiDB-lite"/>
    </source>
</evidence>
<reference evidence="3 4" key="1">
    <citation type="submission" date="2023-05" db="EMBL/GenBank/DDBJ databases">
        <title>Streptantibioticus silvisoli sp. nov., acidotolerant actinomycetes 1 from pine litter.</title>
        <authorList>
            <person name="Swiecimska M."/>
            <person name="Golinska P."/>
            <person name="Sangal V."/>
            <person name="Wachnowicz B."/>
            <person name="Goodfellow M."/>
        </authorList>
    </citation>
    <scope>NUCLEOTIDE SEQUENCE [LARGE SCALE GENOMIC DNA]</scope>
    <source>
        <strain evidence="3 4">SL54</strain>
    </source>
</reference>
<gene>
    <name evidence="3" type="ORF">POF43_017775</name>
</gene>
<sequence>MRNAAVRPAGAALETAADVDAGPARGELFTDRDDLVELIGRPGSHRARSRPEHSDHRGVTMSPYTPPVDTHEMVLIHRVLRREFGQLPRLFRAAAGDRARSKVIGAHAREMLDFLHTHHTGEDELLFHLLRERAVLDPELMDRMDTQHAQVDDAVTAIDAELPAWTASADPAVGGRMAAVIDAMMPTLIDHLAEEEQKILPIASVTLTQREWDALGKHGMSAIPLTRRLIILGHITEETDDAERQRFMRILPTPARLAYKLIGHRRFTRETTTIRG</sequence>
<keyword evidence="4" id="KW-1185">Reference proteome</keyword>
<dbReference type="CDD" id="cd12108">
    <property type="entry name" value="Hr-like"/>
    <property type="match status" value="1"/>
</dbReference>
<evidence type="ECO:0000313" key="3">
    <source>
        <dbReference type="EMBL" id="MDI5964552.1"/>
    </source>
</evidence>
<feature type="region of interest" description="Disordered" evidence="1">
    <location>
        <begin position="42"/>
        <end position="66"/>
    </location>
</feature>
<dbReference type="RefSeq" id="WP_271323428.1">
    <property type="nucleotide sequence ID" value="NZ_JAAGKO020000024.1"/>
</dbReference>
<dbReference type="Proteomes" id="UP001156398">
    <property type="component" value="Unassembled WGS sequence"/>
</dbReference>
<protein>
    <submittedName>
        <fullName evidence="3">Hemerythrin domain-containing protein</fullName>
    </submittedName>
</protein>
<accession>A0ABT6W1D4</accession>
<dbReference type="Pfam" id="PF01814">
    <property type="entry name" value="Hemerythrin"/>
    <property type="match status" value="1"/>
</dbReference>
<organism evidence="3 4">
    <name type="scientific">Streptantibioticus silvisoli</name>
    <dbReference type="NCBI Taxonomy" id="2705255"/>
    <lineage>
        <taxon>Bacteria</taxon>
        <taxon>Bacillati</taxon>
        <taxon>Actinomycetota</taxon>
        <taxon>Actinomycetes</taxon>
        <taxon>Kitasatosporales</taxon>
        <taxon>Streptomycetaceae</taxon>
        <taxon>Streptantibioticus</taxon>
    </lineage>
</organism>
<dbReference type="EMBL" id="JAAGKO020000024">
    <property type="protein sequence ID" value="MDI5964552.1"/>
    <property type="molecule type" value="Genomic_DNA"/>
</dbReference>
<comment type="caution">
    <text evidence="3">The sequence shown here is derived from an EMBL/GenBank/DDBJ whole genome shotgun (WGS) entry which is preliminary data.</text>
</comment>
<evidence type="ECO:0000313" key="4">
    <source>
        <dbReference type="Proteomes" id="UP001156398"/>
    </source>
</evidence>
<feature type="domain" description="Hemerythrin-like" evidence="2">
    <location>
        <begin position="70"/>
        <end position="203"/>
    </location>
</feature>
<proteinExistence type="predicted"/>
<feature type="compositionally biased region" description="Basic and acidic residues" evidence="1">
    <location>
        <begin position="49"/>
        <end position="58"/>
    </location>
</feature>
<name>A0ABT6W1D4_9ACTN</name>
<evidence type="ECO:0000259" key="2">
    <source>
        <dbReference type="Pfam" id="PF01814"/>
    </source>
</evidence>
<dbReference type="Gene3D" id="1.20.120.520">
    <property type="entry name" value="nmb1532 protein domain like"/>
    <property type="match status" value="1"/>
</dbReference>